<gene>
    <name evidence="1" type="ORF">OPV22_004396</name>
</gene>
<evidence type="ECO:0000313" key="1">
    <source>
        <dbReference type="EMBL" id="KAJ8513962.1"/>
    </source>
</evidence>
<comment type="caution">
    <text evidence="1">The sequence shown here is derived from an EMBL/GenBank/DDBJ whole genome shotgun (WGS) entry which is preliminary data.</text>
</comment>
<organism evidence="1 2">
    <name type="scientific">Ensete ventricosum</name>
    <name type="common">Abyssinian banana</name>
    <name type="synonym">Musa ensete</name>
    <dbReference type="NCBI Taxonomy" id="4639"/>
    <lineage>
        <taxon>Eukaryota</taxon>
        <taxon>Viridiplantae</taxon>
        <taxon>Streptophyta</taxon>
        <taxon>Embryophyta</taxon>
        <taxon>Tracheophyta</taxon>
        <taxon>Spermatophyta</taxon>
        <taxon>Magnoliopsida</taxon>
        <taxon>Liliopsida</taxon>
        <taxon>Zingiberales</taxon>
        <taxon>Musaceae</taxon>
        <taxon>Ensete</taxon>
    </lineage>
</organism>
<name>A0AAV8S3A0_ENSVE</name>
<sequence length="95" mass="10554">MVVGVDHGRADPSRELFLDIHNQSGTEARNLIMVCKAVVRMKHQICQSGSRDPSAQELAPQDSVVACAVDLQGCMLIKHFVKHRNRRPDLISSFS</sequence>
<keyword evidence="2" id="KW-1185">Reference proteome</keyword>
<dbReference type="AlphaFoldDB" id="A0AAV8S3A0"/>
<reference evidence="1 2" key="1">
    <citation type="submission" date="2022-12" db="EMBL/GenBank/DDBJ databases">
        <title>Chromosome-scale assembly of the Ensete ventricosum genome.</title>
        <authorList>
            <person name="Dussert Y."/>
            <person name="Stocks J."/>
            <person name="Wendawek A."/>
            <person name="Woldeyes F."/>
            <person name="Nichols R.A."/>
            <person name="Borrell J.S."/>
        </authorList>
    </citation>
    <scope>NUCLEOTIDE SEQUENCE [LARGE SCALE GENOMIC DNA]</scope>
    <source>
        <strain evidence="2">cv. Maze</strain>
        <tissue evidence="1">Seeds</tissue>
    </source>
</reference>
<dbReference type="Proteomes" id="UP001222027">
    <property type="component" value="Unassembled WGS sequence"/>
</dbReference>
<accession>A0AAV8S3A0</accession>
<evidence type="ECO:0000313" key="2">
    <source>
        <dbReference type="Proteomes" id="UP001222027"/>
    </source>
</evidence>
<proteinExistence type="predicted"/>
<dbReference type="EMBL" id="JAQQAF010000001">
    <property type="protein sequence ID" value="KAJ8513962.1"/>
    <property type="molecule type" value="Genomic_DNA"/>
</dbReference>
<protein>
    <submittedName>
        <fullName evidence="1">Uncharacterized protein</fullName>
    </submittedName>
</protein>